<dbReference type="PANTHER" id="PTHR45947:SF3">
    <property type="entry name" value="SULFOQUINOVOSYL TRANSFERASE SQD2"/>
    <property type="match status" value="1"/>
</dbReference>
<evidence type="ECO:0000259" key="2">
    <source>
        <dbReference type="Pfam" id="PF13439"/>
    </source>
</evidence>
<dbReference type="InterPro" id="IPR001296">
    <property type="entry name" value="Glyco_trans_1"/>
</dbReference>
<dbReference type="CAZy" id="GT4">
    <property type="family name" value="Glycosyltransferase Family 4"/>
</dbReference>
<evidence type="ECO:0000313" key="3">
    <source>
        <dbReference type="EMBL" id="BAD85920.1"/>
    </source>
</evidence>
<organism evidence="3 4">
    <name type="scientific">Thermococcus kodakarensis (strain ATCC BAA-918 / JCM 12380 / KOD1)</name>
    <name type="common">Pyrococcus kodakaraensis (strain KOD1)</name>
    <dbReference type="NCBI Taxonomy" id="69014"/>
    <lineage>
        <taxon>Archaea</taxon>
        <taxon>Methanobacteriati</taxon>
        <taxon>Methanobacteriota</taxon>
        <taxon>Thermococci</taxon>
        <taxon>Thermococcales</taxon>
        <taxon>Thermococcaceae</taxon>
        <taxon>Thermococcus</taxon>
    </lineage>
</organism>
<dbReference type="Pfam" id="PF00534">
    <property type="entry name" value="Glycos_transf_1"/>
    <property type="match status" value="1"/>
</dbReference>
<dbReference type="InterPro" id="IPR050194">
    <property type="entry name" value="Glycosyltransferase_grp1"/>
</dbReference>
<dbReference type="Gene3D" id="3.40.50.2000">
    <property type="entry name" value="Glycogen Phosphorylase B"/>
    <property type="match status" value="2"/>
</dbReference>
<sequence length="353" mass="39975">MRVLLVAPYFYPEGGGLERYAYKMAKELSEENEVVVVCATKLYERTEKIGNIKVIRKKPNLIISNTPVRVLLPFELIRMIKRQNFDVIIAHTPVPFFADVASFAAKLMGKPITIVYHTGELKKGSWTDVLAGFYERTVEKMTLRNTKIISVSRYVQRILGRKGFHSKVEYPKIDEAFILERPDFRGDGNTVLFVGQLGRFHRWKNLDLLLRALVLVKREIPDVKLVVIGGGDLIGYYTKLAEDLGLEGNVEFLGRVSRERLISSYKSAKLLVLPSSKSEAFGMVVVEALALGTPAIVSRVGEFPVIVDDKKSGLLARLDERDIAEKILFLLEDEKMRRKMAVTGRKAIKRFIS</sequence>
<dbReference type="CDD" id="cd03801">
    <property type="entry name" value="GT4_PimA-like"/>
    <property type="match status" value="1"/>
</dbReference>
<evidence type="ECO:0000259" key="1">
    <source>
        <dbReference type="Pfam" id="PF00534"/>
    </source>
</evidence>
<dbReference type="GO" id="GO:0016757">
    <property type="term" value="F:glycosyltransferase activity"/>
    <property type="evidence" value="ECO:0007669"/>
    <property type="project" value="InterPro"/>
</dbReference>
<dbReference type="SUPFAM" id="SSF53756">
    <property type="entry name" value="UDP-Glycosyltransferase/glycogen phosphorylase"/>
    <property type="match status" value="1"/>
</dbReference>
<dbReference type="PhylomeDB" id="Q5JJ13"/>
<dbReference type="GeneID" id="78448261"/>
<dbReference type="InParanoid" id="Q5JJ13"/>
<dbReference type="RefSeq" id="WP_011250682.1">
    <property type="nucleotide sequence ID" value="NC_006624.1"/>
</dbReference>
<dbReference type="STRING" id="69014.TK1731"/>
<keyword evidence="4" id="KW-1185">Reference proteome</keyword>
<feature type="domain" description="Glycosyltransferase subfamily 4-like N-terminal" evidence="2">
    <location>
        <begin position="15"/>
        <end position="168"/>
    </location>
</feature>
<dbReference type="OrthoDB" id="132546at2157"/>
<dbReference type="AlphaFoldDB" id="Q5JJ13"/>
<reference evidence="3 4" key="1">
    <citation type="journal article" date="2005" name="Genome Res.">
        <title>Complete genome sequence of the hyperthermophilic archaeon Thermococcus kodakaraensis KOD1 and comparison with Pyrococcus genomes.</title>
        <authorList>
            <person name="Fukui T."/>
            <person name="Atomi H."/>
            <person name="Kanai T."/>
            <person name="Matsumi R."/>
            <person name="Fujiwara S."/>
            <person name="Imanaka T."/>
        </authorList>
    </citation>
    <scope>NUCLEOTIDE SEQUENCE [LARGE SCALE GENOMIC DNA]</scope>
    <source>
        <strain evidence="4">ATCC BAA-918 / JCM 12380 / KOD1</strain>
    </source>
</reference>
<dbReference type="EnsemblBacteria" id="BAD85920">
    <property type="protein sequence ID" value="BAD85920"/>
    <property type="gene ID" value="TK1731"/>
</dbReference>
<dbReference type="Pfam" id="PF13439">
    <property type="entry name" value="Glyco_transf_4"/>
    <property type="match status" value="1"/>
</dbReference>
<dbReference type="HOGENOM" id="CLU_009583_2_1_2"/>
<accession>Q5JJ13</accession>
<dbReference type="Proteomes" id="UP000000536">
    <property type="component" value="Chromosome"/>
</dbReference>
<evidence type="ECO:0000313" key="4">
    <source>
        <dbReference type="Proteomes" id="UP000000536"/>
    </source>
</evidence>
<dbReference type="eggNOG" id="arCOG01403">
    <property type="taxonomic scope" value="Archaea"/>
</dbReference>
<name>Q5JJ13_THEKO</name>
<dbReference type="InterPro" id="IPR028098">
    <property type="entry name" value="Glyco_trans_4-like_N"/>
</dbReference>
<gene>
    <name evidence="3" type="ordered locus">TK1731</name>
</gene>
<dbReference type="EMBL" id="AP006878">
    <property type="protein sequence ID" value="BAD85920.1"/>
    <property type="molecule type" value="Genomic_DNA"/>
</dbReference>
<protein>
    <submittedName>
        <fullName evidence="3">Glycosyltransferase, family 4</fullName>
    </submittedName>
</protein>
<proteinExistence type="predicted"/>
<feature type="domain" description="Glycosyl transferase family 1" evidence="1">
    <location>
        <begin position="185"/>
        <end position="346"/>
    </location>
</feature>
<dbReference type="PATRIC" id="fig|69014.16.peg.1688"/>
<dbReference type="PANTHER" id="PTHR45947">
    <property type="entry name" value="SULFOQUINOVOSYL TRANSFERASE SQD2"/>
    <property type="match status" value="1"/>
</dbReference>
<dbReference type="KEGG" id="tko:TK1731"/>